<dbReference type="AlphaFoldDB" id="A0AAQ3RBP2"/>
<dbReference type="Proteomes" id="UP001374535">
    <property type="component" value="Chromosome 11"/>
</dbReference>
<dbReference type="EMBL" id="CP144690">
    <property type="protein sequence ID" value="WVY90318.1"/>
    <property type="molecule type" value="Genomic_DNA"/>
</dbReference>
<organism evidence="1 2">
    <name type="scientific">Vigna mungo</name>
    <name type="common">Black gram</name>
    <name type="synonym">Phaseolus mungo</name>
    <dbReference type="NCBI Taxonomy" id="3915"/>
    <lineage>
        <taxon>Eukaryota</taxon>
        <taxon>Viridiplantae</taxon>
        <taxon>Streptophyta</taxon>
        <taxon>Embryophyta</taxon>
        <taxon>Tracheophyta</taxon>
        <taxon>Spermatophyta</taxon>
        <taxon>Magnoliopsida</taxon>
        <taxon>eudicotyledons</taxon>
        <taxon>Gunneridae</taxon>
        <taxon>Pentapetalae</taxon>
        <taxon>rosids</taxon>
        <taxon>fabids</taxon>
        <taxon>Fabales</taxon>
        <taxon>Fabaceae</taxon>
        <taxon>Papilionoideae</taxon>
        <taxon>50 kb inversion clade</taxon>
        <taxon>NPAAA clade</taxon>
        <taxon>indigoferoid/millettioid clade</taxon>
        <taxon>Phaseoleae</taxon>
        <taxon>Vigna</taxon>
    </lineage>
</organism>
<protein>
    <submittedName>
        <fullName evidence="1">Uncharacterized protein</fullName>
    </submittedName>
</protein>
<evidence type="ECO:0000313" key="1">
    <source>
        <dbReference type="EMBL" id="WVY90318.1"/>
    </source>
</evidence>
<proteinExistence type="predicted"/>
<reference evidence="1 2" key="1">
    <citation type="journal article" date="2023" name="Life. Sci Alliance">
        <title>Evolutionary insights into 3D genome organization and epigenetic landscape of Vigna mungo.</title>
        <authorList>
            <person name="Junaid A."/>
            <person name="Singh B."/>
            <person name="Bhatia S."/>
        </authorList>
    </citation>
    <scope>NUCLEOTIDE SEQUENCE [LARGE SCALE GENOMIC DNA]</scope>
    <source>
        <strain evidence="1">Urdbean</strain>
    </source>
</reference>
<sequence length="141" mass="16189">MCRGFYPAQRRWKQWGGRWYHHHVCFVITVESMHLTAHIEVGPATPLQLFWRMLATISFFQQCLSETLETVTIQTLFQLVADHTLPHSQPQPYTKFNSPLQKSHPFSIITKIVADSSLQSSFSSSKHSNLVSFTPIKKCGI</sequence>
<evidence type="ECO:0000313" key="2">
    <source>
        <dbReference type="Proteomes" id="UP001374535"/>
    </source>
</evidence>
<gene>
    <name evidence="1" type="ORF">V8G54_035832</name>
</gene>
<name>A0AAQ3RBP2_VIGMU</name>
<accession>A0AAQ3RBP2</accession>
<keyword evidence="2" id="KW-1185">Reference proteome</keyword>